<dbReference type="EnsemblMetazoa" id="GPPI002545-RA">
    <property type="protein sequence ID" value="GPPI002545-PA"/>
    <property type="gene ID" value="GPPI002545"/>
</dbReference>
<protein>
    <submittedName>
        <fullName evidence="3">Uncharacterized protein</fullName>
    </submittedName>
</protein>
<name>A0A1B0AN12_9MUSC</name>
<reference evidence="4" key="1">
    <citation type="submission" date="2015-01" db="EMBL/GenBank/DDBJ databases">
        <authorList>
            <person name="Aksoy S."/>
            <person name="Warren W."/>
            <person name="Wilson R.K."/>
        </authorList>
    </citation>
    <scope>NUCLEOTIDE SEQUENCE [LARGE SCALE GENOMIC DNA]</scope>
    <source>
        <strain evidence="4">IAEA</strain>
    </source>
</reference>
<feature type="chain" id="PRO_5008404001" evidence="2">
    <location>
        <begin position="19"/>
        <end position="141"/>
    </location>
</feature>
<evidence type="ECO:0000313" key="4">
    <source>
        <dbReference type="Proteomes" id="UP000092460"/>
    </source>
</evidence>
<keyword evidence="1" id="KW-0472">Membrane</keyword>
<keyword evidence="1" id="KW-1133">Transmembrane helix</keyword>
<evidence type="ECO:0000256" key="1">
    <source>
        <dbReference type="SAM" id="Phobius"/>
    </source>
</evidence>
<organism evidence="3 4">
    <name type="scientific">Glossina palpalis gambiensis</name>
    <dbReference type="NCBI Taxonomy" id="67801"/>
    <lineage>
        <taxon>Eukaryota</taxon>
        <taxon>Metazoa</taxon>
        <taxon>Ecdysozoa</taxon>
        <taxon>Arthropoda</taxon>
        <taxon>Hexapoda</taxon>
        <taxon>Insecta</taxon>
        <taxon>Pterygota</taxon>
        <taxon>Neoptera</taxon>
        <taxon>Endopterygota</taxon>
        <taxon>Diptera</taxon>
        <taxon>Brachycera</taxon>
        <taxon>Muscomorpha</taxon>
        <taxon>Hippoboscoidea</taxon>
        <taxon>Glossinidae</taxon>
        <taxon>Glossina</taxon>
    </lineage>
</organism>
<dbReference type="EMBL" id="JXJN01000685">
    <property type="status" value="NOT_ANNOTATED_CDS"/>
    <property type="molecule type" value="Genomic_DNA"/>
</dbReference>
<keyword evidence="2" id="KW-0732">Signal</keyword>
<dbReference type="AlphaFoldDB" id="A0A1B0AN12"/>
<feature type="signal peptide" evidence="2">
    <location>
        <begin position="1"/>
        <end position="18"/>
    </location>
</feature>
<sequence length="141" mass="16420">MFILWSFFGVLSFQQCDSLMVANTARYRMGRQQSYLYAHIVILKLTFLEPGVGCFLLILYKMIVTERKSDFITKTEKQIKQRFIGANLYLGCAALPDCPAMARTYGIRITLLQRNDDETETLDLLWEKPINNDCGERYTQR</sequence>
<keyword evidence="1" id="KW-0812">Transmembrane</keyword>
<accession>A0A1B0AN12</accession>
<dbReference type="Proteomes" id="UP000092460">
    <property type="component" value="Unassembled WGS sequence"/>
</dbReference>
<dbReference type="VEuPathDB" id="VectorBase:GPPI002545"/>
<reference evidence="3" key="2">
    <citation type="submission" date="2020-05" db="UniProtKB">
        <authorList>
            <consortium name="EnsemblMetazoa"/>
        </authorList>
    </citation>
    <scope>IDENTIFICATION</scope>
    <source>
        <strain evidence="3">IAEA</strain>
    </source>
</reference>
<evidence type="ECO:0000256" key="2">
    <source>
        <dbReference type="SAM" id="SignalP"/>
    </source>
</evidence>
<proteinExistence type="predicted"/>
<keyword evidence="4" id="KW-1185">Reference proteome</keyword>
<evidence type="ECO:0000313" key="3">
    <source>
        <dbReference type="EnsemblMetazoa" id="GPPI002545-PA"/>
    </source>
</evidence>
<feature type="transmembrane region" description="Helical" evidence="1">
    <location>
        <begin position="34"/>
        <end position="60"/>
    </location>
</feature>
<dbReference type="EMBL" id="JXJN01000686">
    <property type="status" value="NOT_ANNOTATED_CDS"/>
    <property type="molecule type" value="Genomic_DNA"/>
</dbReference>